<dbReference type="GO" id="GO:0002143">
    <property type="term" value="P:tRNA wobble position uridine thiolation"/>
    <property type="evidence" value="ECO:0007669"/>
    <property type="project" value="EnsemblFungi"/>
</dbReference>
<dbReference type="GO" id="GO:0042802">
    <property type="term" value="F:identical protein binding"/>
    <property type="evidence" value="ECO:0007669"/>
    <property type="project" value="EnsemblFungi"/>
</dbReference>
<dbReference type="EMBL" id="CP017555">
    <property type="protein sequence ID" value="AOW03032.1"/>
    <property type="molecule type" value="Genomic_DNA"/>
</dbReference>
<evidence type="ECO:0000256" key="8">
    <source>
        <dbReference type="ARBA" id="ARBA00022786"/>
    </source>
</evidence>
<feature type="binding site" evidence="13">
    <location>
        <position position="95"/>
    </location>
    <ligand>
        <name>ATP</name>
        <dbReference type="ChEBI" id="CHEBI:30616"/>
    </ligand>
</feature>
<dbReference type="InterPro" id="IPR035985">
    <property type="entry name" value="Ubiquitin-activating_enz"/>
</dbReference>
<evidence type="ECO:0000256" key="6">
    <source>
        <dbReference type="ARBA" id="ARBA00022723"/>
    </source>
</evidence>
<dbReference type="OrthoDB" id="10261062at2759"/>
<feature type="binding site" evidence="13">
    <location>
        <begin position="139"/>
        <end position="140"/>
    </location>
    <ligand>
        <name>ATP</name>
        <dbReference type="ChEBI" id="CHEBI:30616"/>
    </ligand>
</feature>
<evidence type="ECO:0000256" key="1">
    <source>
        <dbReference type="ARBA" id="ARBA00004514"/>
    </source>
</evidence>
<evidence type="ECO:0000256" key="12">
    <source>
        <dbReference type="ARBA" id="ARBA00075323"/>
    </source>
</evidence>
<dbReference type="Gene3D" id="3.40.250.10">
    <property type="entry name" value="Rhodanese-like domain"/>
    <property type="match status" value="1"/>
</dbReference>
<accession>A0A1D8NBM2</accession>
<dbReference type="RefSeq" id="XP_501961.1">
    <property type="nucleotide sequence ID" value="XM_501961.1"/>
</dbReference>
<reference evidence="15 16" key="1">
    <citation type="journal article" date="2016" name="PLoS ONE">
        <title>Sequence Assembly of Yarrowia lipolytica Strain W29/CLIB89 Shows Transposable Element Diversity.</title>
        <authorList>
            <person name="Magnan C."/>
            <person name="Yu J."/>
            <person name="Chang I."/>
            <person name="Jahn E."/>
            <person name="Kanomata Y."/>
            <person name="Wu J."/>
            <person name="Zeller M."/>
            <person name="Oakes M."/>
            <person name="Baldi P."/>
            <person name="Sandmeyer S."/>
        </authorList>
    </citation>
    <scope>NUCLEOTIDE SEQUENCE [LARGE SCALE GENOMIC DNA]</scope>
    <source>
        <strain evidence="16">CLIB89(W29)</strain>
    </source>
</reference>
<dbReference type="SMR" id="A0A1D8NBM2"/>
<comment type="subcellular location">
    <subcellularLocation>
        <location evidence="1">Cytoplasm</location>
        <location evidence="1">Cytosol</location>
    </subcellularLocation>
</comment>
<dbReference type="GO" id="GO:0001403">
    <property type="term" value="P:invasive growth in response to glucose limitation"/>
    <property type="evidence" value="ECO:0007669"/>
    <property type="project" value="EnsemblFungi"/>
</dbReference>
<evidence type="ECO:0000256" key="13">
    <source>
        <dbReference type="HAMAP-Rule" id="MF_03049"/>
    </source>
</evidence>
<keyword evidence="10 13" id="KW-0067">ATP-binding</keyword>
<dbReference type="PROSITE" id="PS50206">
    <property type="entry name" value="RHODANESE_3"/>
    <property type="match status" value="1"/>
</dbReference>
<evidence type="ECO:0000256" key="4">
    <source>
        <dbReference type="ARBA" id="ARBA00022694"/>
    </source>
</evidence>
<dbReference type="Pfam" id="PF00581">
    <property type="entry name" value="Rhodanese"/>
    <property type="match status" value="1"/>
</dbReference>
<dbReference type="InterPro" id="IPR036873">
    <property type="entry name" value="Rhodanese-like_dom_sf"/>
</dbReference>
<dbReference type="Proteomes" id="UP000182444">
    <property type="component" value="Chromosome 1C"/>
</dbReference>
<dbReference type="SUPFAM" id="SSF69572">
    <property type="entry name" value="Activating enzymes of the ubiquitin-like proteins"/>
    <property type="match status" value="1"/>
</dbReference>
<evidence type="ECO:0000256" key="9">
    <source>
        <dbReference type="ARBA" id="ARBA00022833"/>
    </source>
</evidence>
<keyword evidence="4 13" id="KW-0819">tRNA processing</keyword>
<dbReference type="HAMAP" id="MF_03049">
    <property type="entry name" value="MOCS3_Uba4"/>
    <property type="match status" value="1"/>
</dbReference>
<dbReference type="GO" id="GO:0005829">
    <property type="term" value="C:cytosol"/>
    <property type="evidence" value="ECO:0007669"/>
    <property type="project" value="UniProtKB-SubCell"/>
</dbReference>
<feature type="binding site" evidence="13">
    <location>
        <position position="260"/>
    </location>
    <ligand>
        <name>Zn(2+)</name>
        <dbReference type="ChEBI" id="CHEBI:29105"/>
    </ligand>
</feature>
<dbReference type="GO" id="GO:0070566">
    <property type="term" value="F:adenylyltransferase activity"/>
    <property type="evidence" value="ECO:0007669"/>
    <property type="project" value="EnsemblFungi"/>
</dbReference>
<dbReference type="KEGG" id="yli:2909989"/>
<feature type="active site" description="Cysteine persulfide intermediate; for sulfurtransferase activity" evidence="13">
    <location>
        <position position="355"/>
    </location>
</feature>
<dbReference type="FunFam" id="3.40.50.720:FF:000033">
    <property type="entry name" value="Adenylyltransferase and sulfurtransferase MOCS3"/>
    <property type="match status" value="1"/>
</dbReference>
<keyword evidence="8" id="KW-0833">Ubl conjugation pathway</keyword>
<dbReference type="InterPro" id="IPR028885">
    <property type="entry name" value="MOCS3/Uba4"/>
</dbReference>
<name>A0A1D8NBM2_YARLL</name>
<evidence type="ECO:0000256" key="7">
    <source>
        <dbReference type="ARBA" id="ARBA00022741"/>
    </source>
</evidence>
<dbReference type="AlphaFoldDB" id="A0A1D8NBM2"/>
<dbReference type="FunFam" id="3.40.250.10:FF:000014">
    <property type="entry name" value="Adenylyltransferase and sulfurtransferase MOCS3"/>
    <property type="match status" value="1"/>
</dbReference>
<dbReference type="GO" id="GO:2000220">
    <property type="term" value="P:regulation of pseudohyphal growth"/>
    <property type="evidence" value="ECO:0007669"/>
    <property type="project" value="EnsemblFungi"/>
</dbReference>
<evidence type="ECO:0000256" key="5">
    <source>
        <dbReference type="ARBA" id="ARBA00022695"/>
    </source>
</evidence>
<dbReference type="GO" id="GO:0032447">
    <property type="term" value="P:protein urmylation"/>
    <property type="evidence" value="ECO:0007669"/>
    <property type="project" value="EnsemblFungi"/>
</dbReference>
<dbReference type="OMA" id="IPDVGMD"/>
<feature type="active site" description="Glycyl thioester intermediate; for adenylyltransferase activity" evidence="13">
    <location>
        <position position="197"/>
    </location>
</feature>
<feature type="binding site" evidence="13">
    <location>
        <position position="257"/>
    </location>
    <ligand>
        <name>Zn(2+)</name>
        <dbReference type="ChEBI" id="CHEBI:29105"/>
    </ligand>
</feature>
<evidence type="ECO:0000256" key="3">
    <source>
        <dbReference type="ARBA" id="ARBA00022679"/>
    </source>
</evidence>
<keyword evidence="9 13" id="KW-0862">Zinc</keyword>
<dbReference type="GO" id="GO:0005524">
    <property type="term" value="F:ATP binding"/>
    <property type="evidence" value="ECO:0007669"/>
    <property type="project" value="UniProtKB-KW"/>
</dbReference>
<protein>
    <recommendedName>
        <fullName evidence="12">Needs CLA4 to survive protein 3</fullName>
    </recommendedName>
</protein>
<dbReference type="VEuPathDB" id="FungiDB:YALI0_C18095g"/>
<keyword evidence="11 13" id="KW-0511">Multifunctional enzyme</keyword>
<dbReference type="InterPro" id="IPR001763">
    <property type="entry name" value="Rhodanese-like_dom"/>
</dbReference>
<dbReference type="GO" id="GO:0007114">
    <property type="term" value="P:cell budding"/>
    <property type="evidence" value="ECO:0007669"/>
    <property type="project" value="EnsemblFungi"/>
</dbReference>
<dbReference type="PANTHER" id="PTHR10953">
    <property type="entry name" value="UBIQUITIN-ACTIVATING ENZYME E1"/>
    <property type="match status" value="1"/>
</dbReference>
<keyword evidence="3 13" id="KW-0808">Transferase</keyword>
<dbReference type="GO" id="GO:0042292">
    <property type="term" value="F:URM1 activating enzyme activity"/>
    <property type="evidence" value="ECO:0007669"/>
    <property type="project" value="EnsemblFungi"/>
</dbReference>
<sequence>MDRSDSEKTDVLPMFKQEYGRYGRQMLVPEFGISGQLDLRSKRILVVGAGGLGSPAIQYLAGAGIGHITIIDDDTVEESNLHRQTIHAGNVNVPKSESAAEFVGKLNPCISVTPMVVRLSPSNSFSVFEGHDLVLDCTDGPAVRYLINDTAVLSGIPVVSASALKTEGQLSIYNYNGGPCYRCLFPIPPPADAVQTCGDGGIMGPVVGMMGMSQAMEAIKLLTGVYSESFTPFLMLYSAYNFPPWKSVKVRKRQKTCAACGDVPRISRQLIETGQVDYSEFCGSPSQVLLGEEHRITPEEYSKIVSTKHILLDVRERPQFDITSFPRSINIPWSELKHKEELDVQVDGSPVYVVCRYGNDSQNAVDKLQKLGIPSKDIKGGLYAWAKNVDEKFPIY</sequence>
<evidence type="ECO:0000256" key="10">
    <source>
        <dbReference type="ARBA" id="ARBA00022840"/>
    </source>
</evidence>
<comment type="similarity">
    <text evidence="13">In the N-terminal section; belongs to the HesA/MoeB/ThiF family. UBA4 subfamily.</text>
</comment>
<dbReference type="SMART" id="SM00450">
    <property type="entry name" value="RHOD"/>
    <property type="match status" value="1"/>
</dbReference>
<dbReference type="GeneID" id="2909989"/>
<proteinExistence type="inferred from homology"/>
<gene>
    <name evidence="13" type="primary">UBA4</name>
    <name evidence="15" type="ORF">YALI1_C25257g</name>
</gene>
<dbReference type="UniPathway" id="UPA00988"/>
<dbReference type="eggNOG" id="KOG2017">
    <property type="taxonomic scope" value="Eukaryota"/>
</dbReference>
<feature type="binding site" evidence="13">
    <location>
        <begin position="79"/>
        <end position="83"/>
    </location>
    <ligand>
        <name>ATP</name>
        <dbReference type="ChEBI" id="CHEBI:30616"/>
    </ligand>
</feature>
<dbReference type="GO" id="GO:0004792">
    <property type="term" value="F:thiosulfate-cyanide sulfurtransferase activity"/>
    <property type="evidence" value="ECO:0007669"/>
    <property type="project" value="EnsemblFungi"/>
</dbReference>
<evidence type="ECO:0000256" key="2">
    <source>
        <dbReference type="ARBA" id="ARBA00022490"/>
    </source>
</evidence>
<dbReference type="Gene3D" id="3.40.50.720">
    <property type="entry name" value="NAD(P)-binding Rossmann-like Domain"/>
    <property type="match status" value="1"/>
</dbReference>
<dbReference type="VEuPathDB" id="FungiDB:YALI1_C25257g"/>
<feature type="domain" description="Rhodanese" evidence="14">
    <location>
        <begin position="308"/>
        <end position="394"/>
    </location>
</feature>
<keyword evidence="2 13" id="KW-0963">Cytoplasm</keyword>
<comment type="cofactor">
    <cofactor evidence="13">
        <name>Zn(2+)</name>
        <dbReference type="ChEBI" id="CHEBI:29105"/>
    </cofactor>
    <text evidence="13">Binds 1 zinc ion per subunit.</text>
</comment>
<dbReference type="GO" id="GO:0046872">
    <property type="term" value="F:metal ion binding"/>
    <property type="evidence" value="ECO:0007669"/>
    <property type="project" value="UniProtKB-KW"/>
</dbReference>
<comment type="pathway">
    <text evidence="13">tRNA modification; 5-methoxycarbonylmethyl-2-thiouridine-tRNA biosynthesis.</text>
</comment>
<keyword evidence="5" id="KW-0548">Nucleotidyltransferase</keyword>
<evidence type="ECO:0000256" key="11">
    <source>
        <dbReference type="ARBA" id="ARBA00023268"/>
    </source>
</evidence>
<dbReference type="InterPro" id="IPR045886">
    <property type="entry name" value="ThiF/MoeB/HesA"/>
</dbReference>
<dbReference type="CDD" id="cd00757">
    <property type="entry name" value="ThiF_MoeB_HesA_family"/>
    <property type="match status" value="1"/>
</dbReference>
<dbReference type="PANTHER" id="PTHR10953:SF102">
    <property type="entry name" value="ADENYLYLTRANSFERASE AND SULFURTRANSFERASE MOCS3"/>
    <property type="match status" value="1"/>
</dbReference>
<feature type="binding site" evidence="13">
    <location>
        <position position="51"/>
    </location>
    <ligand>
        <name>ATP</name>
        <dbReference type="ChEBI" id="CHEBI:30616"/>
    </ligand>
</feature>
<evidence type="ECO:0000313" key="15">
    <source>
        <dbReference type="EMBL" id="AOW03032.1"/>
    </source>
</evidence>
<evidence type="ECO:0000313" key="16">
    <source>
        <dbReference type="Proteomes" id="UP000182444"/>
    </source>
</evidence>
<feature type="binding site" evidence="13">
    <location>
        <position position="180"/>
    </location>
    <ligand>
        <name>Zn(2+)</name>
        <dbReference type="ChEBI" id="CHEBI:29105"/>
    </ligand>
</feature>
<evidence type="ECO:0000259" key="14">
    <source>
        <dbReference type="PROSITE" id="PS50206"/>
    </source>
</evidence>
<dbReference type="GO" id="GO:0034599">
    <property type="term" value="P:cellular response to oxidative stress"/>
    <property type="evidence" value="ECO:0007669"/>
    <property type="project" value="EnsemblFungi"/>
</dbReference>
<organism evidence="15 16">
    <name type="scientific">Yarrowia lipolytica</name>
    <name type="common">Candida lipolytica</name>
    <dbReference type="NCBI Taxonomy" id="4952"/>
    <lineage>
        <taxon>Eukaryota</taxon>
        <taxon>Fungi</taxon>
        <taxon>Dikarya</taxon>
        <taxon>Ascomycota</taxon>
        <taxon>Saccharomycotina</taxon>
        <taxon>Dipodascomycetes</taxon>
        <taxon>Dipodascales</taxon>
        <taxon>Dipodascales incertae sedis</taxon>
        <taxon>Yarrowia</taxon>
    </lineage>
</organism>
<feature type="binding site" evidence="13">
    <location>
        <position position="183"/>
    </location>
    <ligand>
        <name>Zn(2+)</name>
        <dbReference type="ChEBI" id="CHEBI:29105"/>
    </ligand>
</feature>
<keyword evidence="6 13" id="KW-0479">Metal-binding</keyword>
<feature type="binding site" evidence="13">
    <location>
        <position position="72"/>
    </location>
    <ligand>
        <name>ATP</name>
        <dbReference type="ChEBI" id="CHEBI:30616"/>
    </ligand>
</feature>
<dbReference type="InterPro" id="IPR000594">
    <property type="entry name" value="ThiF_NAD_FAD-bd"/>
</dbReference>
<dbReference type="Pfam" id="PF00899">
    <property type="entry name" value="ThiF"/>
    <property type="match status" value="1"/>
</dbReference>
<keyword evidence="7 13" id="KW-0547">Nucleotide-binding</keyword>